<dbReference type="EMBL" id="JAODUO010002179">
    <property type="protein sequence ID" value="KAK2154458.1"/>
    <property type="molecule type" value="Genomic_DNA"/>
</dbReference>
<comment type="caution">
    <text evidence="1">The sequence shown here is derived from an EMBL/GenBank/DDBJ whole genome shotgun (WGS) entry which is preliminary data.</text>
</comment>
<sequence>MFCHLLFSHCSTCHKKPQNKSTYNWHITQCSGCNFV</sequence>
<dbReference type="Proteomes" id="UP001209878">
    <property type="component" value="Unassembled WGS sequence"/>
</dbReference>
<evidence type="ECO:0000313" key="2">
    <source>
        <dbReference type="Proteomes" id="UP001209878"/>
    </source>
</evidence>
<keyword evidence="2" id="KW-1185">Reference proteome</keyword>
<organism evidence="1 2">
    <name type="scientific">Ridgeia piscesae</name>
    <name type="common">Tubeworm</name>
    <dbReference type="NCBI Taxonomy" id="27915"/>
    <lineage>
        <taxon>Eukaryota</taxon>
        <taxon>Metazoa</taxon>
        <taxon>Spiralia</taxon>
        <taxon>Lophotrochozoa</taxon>
        <taxon>Annelida</taxon>
        <taxon>Polychaeta</taxon>
        <taxon>Sedentaria</taxon>
        <taxon>Canalipalpata</taxon>
        <taxon>Sabellida</taxon>
        <taxon>Siboglinidae</taxon>
        <taxon>Ridgeia</taxon>
    </lineage>
</organism>
<reference evidence="1" key="1">
    <citation type="journal article" date="2023" name="Mol. Biol. Evol.">
        <title>Third-Generation Sequencing Reveals the Adaptive Role of the Epigenome in Three Deep-Sea Polychaetes.</title>
        <authorList>
            <person name="Perez M."/>
            <person name="Aroh O."/>
            <person name="Sun Y."/>
            <person name="Lan Y."/>
            <person name="Juniper S.K."/>
            <person name="Young C.R."/>
            <person name="Angers B."/>
            <person name="Qian P.Y."/>
        </authorList>
    </citation>
    <scope>NUCLEOTIDE SEQUENCE</scope>
    <source>
        <strain evidence="1">R07B-5</strain>
    </source>
</reference>
<protein>
    <submittedName>
        <fullName evidence="1">Uncharacterized protein</fullName>
    </submittedName>
</protein>
<dbReference type="AlphaFoldDB" id="A0AAD9JJQ1"/>
<gene>
    <name evidence="1" type="ORF">NP493_2183g00007</name>
</gene>
<accession>A0AAD9JJQ1</accession>
<proteinExistence type="predicted"/>
<evidence type="ECO:0000313" key="1">
    <source>
        <dbReference type="EMBL" id="KAK2154458.1"/>
    </source>
</evidence>
<name>A0AAD9JJQ1_RIDPI</name>